<dbReference type="EMBL" id="JAIXMP010000050">
    <property type="protein sequence ID" value="KAI9245674.1"/>
    <property type="molecule type" value="Genomic_DNA"/>
</dbReference>
<keyword evidence="2" id="KW-1185">Reference proteome</keyword>
<comment type="caution">
    <text evidence="1">The sequence shown here is derived from an EMBL/GenBank/DDBJ whole genome shotgun (WGS) entry which is preliminary data.</text>
</comment>
<dbReference type="AlphaFoldDB" id="A0AAD5K0K5"/>
<protein>
    <submittedName>
        <fullName evidence="1">Uncharacterized protein</fullName>
    </submittedName>
</protein>
<evidence type="ECO:0000313" key="1">
    <source>
        <dbReference type="EMBL" id="KAI9245674.1"/>
    </source>
</evidence>
<evidence type="ECO:0000313" key="2">
    <source>
        <dbReference type="Proteomes" id="UP001209540"/>
    </source>
</evidence>
<accession>A0AAD5K0K5</accession>
<organism evidence="1 2">
    <name type="scientific">Phascolomyces articulosus</name>
    <dbReference type="NCBI Taxonomy" id="60185"/>
    <lineage>
        <taxon>Eukaryota</taxon>
        <taxon>Fungi</taxon>
        <taxon>Fungi incertae sedis</taxon>
        <taxon>Mucoromycota</taxon>
        <taxon>Mucoromycotina</taxon>
        <taxon>Mucoromycetes</taxon>
        <taxon>Mucorales</taxon>
        <taxon>Lichtheimiaceae</taxon>
        <taxon>Phascolomyces</taxon>
    </lineage>
</organism>
<proteinExistence type="predicted"/>
<reference evidence="1" key="1">
    <citation type="journal article" date="2022" name="IScience">
        <title>Evolution of zygomycete secretomes and the origins of terrestrial fungal ecologies.</title>
        <authorList>
            <person name="Chang Y."/>
            <person name="Wang Y."/>
            <person name="Mondo S."/>
            <person name="Ahrendt S."/>
            <person name="Andreopoulos W."/>
            <person name="Barry K."/>
            <person name="Beard J."/>
            <person name="Benny G.L."/>
            <person name="Blankenship S."/>
            <person name="Bonito G."/>
            <person name="Cuomo C."/>
            <person name="Desiro A."/>
            <person name="Gervers K.A."/>
            <person name="Hundley H."/>
            <person name="Kuo A."/>
            <person name="LaButti K."/>
            <person name="Lang B.F."/>
            <person name="Lipzen A."/>
            <person name="O'Donnell K."/>
            <person name="Pangilinan J."/>
            <person name="Reynolds N."/>
            <person name="Sandor L."/>
            <person name="Smith M.E."/>
            <person name="Tsang A."/>
            <person name="Grigoriev I.V."/>
            <person name="Stajich J.E."/>
            <person name="Spatafora J.W."/>
        </authorList>
    </citation>
    <scope>NUCLEOTIDE SEQUENCE</scope>
    <source>
        <strain evidence="1">RSA 2281</strain>
    </source>
</reference>
<gene>
    <name evidence="1" type="ORF">BDA99DRAFT_527827</name>
</gene>
<dbReference type="Proteomes" id="UP001209540">
    <property type="component" value="Unassembled WGS sequence"/>
</dbReference>
<sequence>MVAITREHALCIFYQLKFTKTNIPIAEKRFEPFKDEYELCHLGDPLVPVIALKSRIYGSTFMFHEYKLEIETMASQPDLDDKLKLETKVQCLKFLNEVYVPANTVLDDFLSVAYVQEHIRLSDVFGNMVKRSNYVSNMTFNAFASFCGKNGVAFVKQEKASSNRKRQRGSNTRTWLVNTMVEHFQDQLVIDITTYFDRYQDFIKDKKAKNTIFIGYARKTPGKEADNVRTRLLQQMAAHLRTRSLVDKVYISPSCKSSEPIKNRDQKEDAIVNYADGNAQGMLDMLKKTRKKVVIVIIDYAGLTTDPDDLQLFIRNHQQIEQIFVDRLPITYEVEKYTRQQLLQDESCIQKFDCRSKPVQRARS</sequence>
<reference evidence="1" key="2">
    <citation type="submission" date="2023-02" db="EMBL/GenBank/DDBJ databases">
        <authorList>
            <consortium name="DOE Joint Genome Institute"/>
            <person name="Mondo S.J."/>
            <person name="Chang Y."/>
            <person name="Wang Y."/>
            <person name="Ahrendt S."/>
            <person name="Andreopoulos W."/>
            <person name="Barry K."/>
            <person name="Beard J."/>
            <person name="Benny G.L."/>
            <person name="Blankenship S."/>
            <person name="Bonito G."/>
            <person name="Cuomo C."/>
            <person name="Desiro A."/>
            <person name="Gervers K.A."/>
            <person name="Hundley H."/>
            <person name="Kuo A."/>
            <person name="LaButti K."/>
            <person name="Lang B.F."/>
            <person name="Lipzen A."/>
            <person name="O'Donnell K."/>
            <person name="Pangilinan J."/>
            <person name="Reynolds N."/>
            <person name="Sandor L."/>
            <person name="Smith M.W."/>
            <person name="Tsang A."/>
            <person name="Grigoriev I.V."/>
            <person name="Stajich J.E."/>
            <person name="Spatafora J.W."/>
        </authorList>
    </citation>
    <scope>NUCLEOTIDE SEQUENCE</scope>
    <source>
        <strain evidence="1">RSA 2281</strain>
    </source>
</reference>
<name>A0AAD5K0K5_9FUNG</name>